<protein>
    <submittedName>
        <fullName evidence="2">Uncharacterized protein</fullName>
    </submittedName>
</protein>
<name>A0A2S4WKZ9_9BASI</name>
<evidence type="ECO:0000313" key="3">
    <source>
        <dbReference type="Proteomes" id="UP000238274"/>
    </source>
</evidence>
<feature type="compositionally biased region" description="Polar residues" evidence="1">
    <location>
        <begin position="22"/>
        <end position="34"/>
    </location>
</feature>
<reference evidence="3" key="2">
    <citation type="journal article" date="2018" name="BMC Genomics">
        <title>Genomic insights into host adaptation between the wheat stripe rust pathogen (Puccinia striiformis f. sp. tritici) and the barley stripe rust pathogen (Puccinia striiformis f. sp. hordei).</title>
        <authorList>
            <person name="Xia C."/>
            <person name="Wang M."/>
            <person name="Yin C."/>
            <person name="Cornejo O.E."/>
            <person name="Hulbert S.H."/>
            <person name="Chen X."/>
        </authorList>
    </citation>
    <scope>NUCLEOTIDE SEQUENCE [LARGE SCALE GENOMIC DNA]</scope>
    <source>
        <strain evidence="3">93TX-2</strain>
    </source>
</reference>
<reference evidence="2 3" key="1">
    <citation type="submission" date="2017-12" db="EMBL/GenBank/DDBJ databases">
        <title>Gene loss provides genomic basis for host adaptation in cereal stripe rust fungi.</title>
        <authorList>
            <person name="Xia C."/>
        </authorList>
    </citation>
    <scope>NUCLEOTIDE SEQUENCE [LARGE SCALE GENOMIC DNA]</scope>
    <source>
        <strain evidence="2 3">93TX-2</strain>
    </source>
</reference>
<keyword evidence="3" id="KW-1185">Reference proteome</keyword>
<gene>
    <name evidence="2" type="ORF">PSHT_01139</name>
</gene>
<sequence>MQIYKSIETDQNKWDTMDLDIQTKSGNPSRSIPTPNALADAQNNQNGSKKLTAHFRRTKKFDKKVLNHILMI</sequence>
<reference evidence="3" key="3">
    <citation type="journal article" date="2018" name="Mol. Plant Microbe Interact.">
        <title>Genome sequence resources for the wheat stripe rust pathogen (Puccinia striiformis f. sp. tritici) and the barley stripe rust pathogen (Puccinia striiformis f. sp. hordei).</title>
        <authorList>
            <person name="Xia C."/>
            <person name="Wang M."/>
            <person name="Yin C."/>
            <person name="Cornejo O.E."/>
            <person name="Hulbert S.H."/>
            <person name="Chen X."/>
        </authorList>
    </citation>
    <scope>NUCLEOTIDE SEQUENCE [LARGE SCALE GENOMIC DNA]</scope>
    <source>
        <strain evidence="3">93TX-2</strain>
    </source>
</reference>
<dbReference type="VEuPathDB" id="FungiDB:PSHT_01139"/>
<accession>A0A2S4WKZ9</accession>
<feature type="region of interest" description="Disordered" evidence="1">
    <location>
        <begin position="22"/>
        <end position="48"/>
    </location>
</feature>
<dbReference type="Proteomes" id="UP000238274">
    <property type="component" value="Unassembled WGS sequence"/>
</dbReference>
<organism evidence="2 3">
    <name type="scientific">Puccinia striiformis</name>
    <dbReference type="NCBI Taxonomy" id="27350"/>
    <lineage>
        <taxon>Eukaryota</taxon>
        <taxon>Fungi</taxon>
        <taxon>Dikarya</taxon>
        <taxon>Basidiomycota</taxon>
        <taxon>Pucciniomycotina</taxon>
        <taxon>Pucciniomycetes</taxon>
        <taxon>Pucciniales</taxon>
        <taxon>Pucciniaceae</taxon>
        <taxon>Puccinia</taxon>
    </lineage>
</organism>
<dbReference type="EMBL" id="PKSM01000009">
    <property type="protein sequence ID" value="POW22455.1"/>
    <property type="molecule type" value="Genomic_DNA"/>
</dbReference>
<proteinExistence type="predicted"/>
<evidence type="ECO:0000256" key="1">
    <source>
        <dbReference type="SAM" id="MobiDB-lite"/>
    </source>
</evidence>
<comment type="caution">
    <text evidence="2">The sequence shown here is derived from an EMBL/GenBank/DDBJ whole genome shotgun (WGS) entry which is preliminary data.</text>
</comment>
<dbReference type="AlphaFoldDB" id="A0A2S4WKZ9"/>
<evidence type="ECO:0000313" key="2">
    <source>
        <dbReference type="EMBL" id="POW22455.1"/>
    </source>
</evidence>